<evidence type="ECO:0000256" key="1">
    <source>
        <dbReference type="SAM" id="Phobius"/>
    </source>
</evidence>
<keyword evidence="1" id="KW-0812">Transmembrane</keyword>
<organism evidence="2 3">
    <name type="scientific">Carboxylicivirga sediminis</name>
    <dbReference type="NCBI Taxonomy" id="2006564"/>
    <lineage>
        <taxon>Bacteria</taxon>
        <taxon>Pseudomonadati</taxon>
        <taxon>Bacteroidota</taxon>
        <taxon>Bacteroidia</taxon>
        <taxon>Marinilabiliales</taxon>
        <taxon>Marinilabiliaceae</taxon>
        <taxon>Carboxylicivirga</taxon>
    </lineage>
</organism>
<evidence type="ECO:0000313" key="3">
    <source>
        <dbReference type="Proteomes" id="UP000679220"/>
    </source>
</evidence>
<feature type="transmembrane region" description="Helical" evidence="1">
    <location>
        <begin position="7"/>
        <end position="32"/>
    </location>
</feature>
<feature type="transmembrane region" description="Helical" evidence="1">
    <location>
        <begin position="74"/>
        <end position="103"/>
    </location>
</feature>
<name>A0A941IWV8_9BACT</name>
<proteinExistence type="predicted"/>
<gene>
    <name evidence="2" type="ORF">KDU71_00285</name>
</gene>
<feature type="transmembrane region" description="Helical" evidence="1">
    <location>
        <begin position="44"/>
        <end position="62"/>
    </location>
</feature>
<accession>A0A941IWV8</accession>
<dbReference type="EMBL" id="JAGTAR010000001">
    <property type="protein sequence ID" value="MBR8533982.1"/>
    <property type="molecule type" value="Genomic_DNA"/>
</dbReference>
<evidence type="ECO:0008006" key="4">
    <source>
        <dbReference type="Google" id="ProtNLM"/>
    </source>
</evidence>
<dbReference type="Proteomes" id="UP000679220">
    <property type="component" value="Unassembled WGS sequence"/>
</dbReference>
<keyword evidence="1" id="KW-0472">Membrane</keyword>
<feature type="transmembrane region" description="Helical" evidence="1">
    <location>
        <begin position="123"/>
        <end position="145"/>
    </location>
</feature>
<protein>
    <recommendedName>
        <fullName evidence="4">Mpv17/PMP22 family protein</fullName>
    </recommendedName>
</protein>
<keyword evidence="3" id="KW-1185">Reference proteome</keyword>
<dbReference type="RefSeq" id="WP_212187890.1">
    <property type="nucleotide sequence ID" value="NZ_JAGTAR010000001.1"/>
</dbReference>
<feature type="transmembrane region" description="Helical" evidence="1">
    <location>
        <begin position="210"/>
        <end position="228"/>
    </location>
</feature>
<evidence type="ECO:0000313" key="2">
    <source>
        <dbReference type="EMBL" id="MBR8533982.1"/>
    </source>
</evidence>
<reference evidence="2" key="2">
    <citation type="submission" date="2021-04" db="EMBL/GenBank/DDBJ databases">
        <authorList>
            <person name="Zhang T."/>
            <person name="Zhang Y."/>
            <person name="Lu D."/>
            <person name="Zuo D."/>
            <person name="Du Z."/>
        </authorList>
    </citation>
    <scope>NUCLEOTIDE SEQUENCE</scope>
    <source>
        <strain evidence="2">JR1</strain>
    </source>
</reference>
<comment type="caution">
    <text evidence="2">The sequence shown here is derived from an EMBL/GenBank/DDBJ whole genome shotgun (WGS) entry which is preliminary data.</text>
</comment>
<keyword evidence="1" id="KW-1133">Transmembrane helix</keyword>
<dbReference type="AlphaFoldDB" id="A0A941IWV8"/>
<reference evidence="2" key="1">
    <citation type="journal article" date="2018" name="Int. J. Syst. Evol. Microbiol.">
        <title>Carboxylicivirga sediminis sp. nov., isolated from coastal sediment.</title>
        <authorList>
            <person name="Wang F.Q."/>
            <person name="Ren L.H."/>
            <person name="Zou R.J."/>
            <person name="Sun Y.Z."/>
            <person name="Liu X.J."/>
            <person name="Jiang F."/>
            <person name="Liu L.J."/>
        </authorList>
    </citation>
    <scope>NUCLEOTIDE SEQUENCE</scope>
    <source>
        <strain evidence="2">JR1</strain>
    </source>
</reference>
<sequence length="235" mass="25963">MSRKLTIDIIFCMSLAVFFAPFFLSATVFGWYEGFNLNHPMFMSFLKFAVLATLGEVIGLRIKTGRYTADGFGILPRAIIWGLLGLTIKMAFVIFASGVPVFLEKIGVEGALAVMSQSFTAEKLLVAFCISAAMNLIYAPVMMTLHRITDTHIIMNNGSLTCLLKPVAFGKIMKEMDWGVQWNFVFKKTIPFFWIPAHTITFLMAPEYRVLFAALLGIVLGVLLAIAGNKKPSAG</sequence>